<dbReference type="EMBL" id="FQXS01000012">
    <property type="protein sequence ID" value="SHH85394.1"/>
    <property type="molecule type" value="Genomic_DNA"/>
</dbReference>
<dbReference type="PANTHER" id="PTHR37689:SF1">
    <property type="entry name" value="PROTEIN FDHE"/>
    <property type="match status" value="1"/>
</dbReference>
<name>A0A1M5WDT8_9BACT</name>
<dbReference type="AlphaFoldDB" id="A0A1M5WDT8"/>
<dbReference type="GO" id="GO:0051604">
    <property type="term" value="P:protein maturation"/>
    <property type="evidence" value="ECO:0007669"/>
    <property type="project" value="TreeGrafter"/>
</dbReference>
<sequence length="257" mass="28692">MTIDIPTLIEQRPHLKDPLEFYARWQQFQQEVAALLPDDGEDMSAADARAYPQQASAAVFRLFLETFDLPEEELAPLGRALEQGELDFMQLPLGDAPMKAAEPFTDEEWASLLFLLSRPYFLALRERFVLDGSIWEDGRCPLCSARATLVSIVDGPQRRIQCSFCGTSGPYSRFIGCLHCGSENIDKLNTLMSDDEPGFRVATCDECKTYVKVVEDSALQKMTFDLADLASLPLDLVAQGQGFSRQAPNPIGLKKME</sequence>
<dbReference type="PANTHER" id="PTHR37689">
    <property type="entry name" value="PROTEIN FDHE"/>
    <property type="match status" value="1"/>
</dbReference>
<dbReference type="GO" id="GO:0005829">
    <property type="term" value="C:cytosol"/>
    <property type="evidence" value="ECO:0007669"/>
    <property type="project" value="TreeGrafter"/>
</dbReference>
<proteinExistence type="predicted"/>
<gene>
    <name evidence="3" type="ORF">SAMN02745124_02224</name>
</gene>
<dbReference type="Gene3D" id="3.90.1670.10">
    <property type="entry name" value="FdhE-like domain"/>
    <property type="match status" value="1"/>
</dbReference>
<dbReference type="InterPro" id="IPR024064">
    <property type="entry name" value="FdhE-like_sf"/>
</dbReference>
<dbReference type="STRING" id="1121409.SAMN02745124_02224"/>
<reference evidence="3 4" key="1">
    <citation type="submission" date="2016-11" db="EMBL/GenBank/DDBJ databases">
        <authorList>
            <person name="Jaros S."/>
            <person name="Januszkiewicz K."/>
            <person name="Wedrychowicz H."/>
        </authorList>
    </citation>
    <scope>NUCLEOTIDE SEQUENCE [LARGE SCALE GENOMIC DNA]</scope>
    <source>
        <strain evidence="3 4">DSM 9705</strain>
    </source>
</reference>
<keyword evidence="1" id="KW-0963">Cytoplasm</keyword>
<dbReference type="Pfam" id="PF24860">
    <property type="entry name" value="FdhE_C"/>
    <property type="match status" value="1"/>
</dbReference>
<dbReference type="Proteomes" id="UP000184139">
    <property type="component" value="Unassembled WGS sequence"/>
</dbReference>
<organism evidence="3 4">
    <name type="scientific">Desulfofustis glycolicus DSM 9705</name>
    <dbReference type="NCBI Taxonomy" id="1121409"/>
    <lineage>
        <taxon>Bacteria</taxon>
        <taxon>Pseudomonadati</taxon>
        <taxon>Thermodesulfobacteriota</taxon>
        <taxon>Desulfobulbia</taxon>
        <taxon>Desulfobulbales</taxon>
        <taxon>Desulfocapsaceae</taxon>
        <taxon>Desulfofustis</taxon>
    </lineage>
</organism>
<evidence type="ECO:0000259" key="2">
    <source>
        <dbReference type="Pfam" id="PF24860"/>
    </source>
</evidence>
<keyword evidence="4" id="KW-1185">Reference proteome</keyword>
<evidence type="ECO:0000256" key="1">
    <source>
        <dbReference type="ARBA" id="ARBA00022490"/>
    </source>
</evidence>
<dbReference type="InterPro" id="IPR006452">
    <property type="entry name" value="Formate_DH_accessory"/>
</dbReference>
<dbReference type="GO" id="GO:0008199">
    <property type="term" value="F:ferric iron binding"/>
    <property type="evidence" value="ECO:0007669"/>
    <property type="project" value="TreeGrafter"/>
</dbReference>
<evidence type="ECO:0000313" key="4">
    <source>
        <dbReference type="Proteomes" id="UP000184139"/>
    </source>
</evidence>
<feature type="domain" description="FdhE C-terminal" evidence="2">
    <location>
        <begin position="176"/>
        <end position="250"/>
    </location>
</feature>
<dbReference type="SUPFAM" id="SSF144020">
    <property type="entry name" value="FdhE-like"/>
    <property type="match status" value="1"/>
</dbReference>
<protein>
    <submittedName>
        <fullName evidence="3">Formate dehydrogenase formation protein</fullName>
    </submittedName>
</protein>
<accession>A0A1M5WDT8</accession>
<dbReference type="InterPro" id="IPR056796">
    <property type="entry name" value="FdhE_C"/>
</dbReference>
<evidence type="ECO:0000313" key="3">
    <source>
        <dbReference type="EMBL" id="SHH85394.1"/>
    </source>
</evidence>
<dbReference type="OrthoDB" id="9811074at2"/>
<dbReference type="RefSeq" id="WP_073375999.1">
    <property type="nucleotide sequence ID" value="NZ_FQXS01000012.1"/>
</dbReference>